<organism evidence="2 3">
    <name type="scientific">Propionigenium maris DSM 9537</name>
    <dbReference type="NCBI Taxonomy" id="1123000"/>
    <lineage>
        <taxon>Bacteria</taxon>
        <taxon>Fusobacteriati</taxon>
        <taxon>Fusobacteriota</taxon>
        <taxon>Fusobacteriia</taxon>
        <taxon>Fusobacteriales</taxon>
        <taxon>Fusobacteriaceae</taxon>
        <taxon>Propionigenium</taxon>
    </lineage>
</organism>
<dbReference type="Proteomes" id="UP001144471">
    <property type="component" value="Unassembled WGS sequence"/>
</dbReference>
<protein>
    <recommendedName>
        <fullName evidence="1">N-acetyltransferase domain-containing protein</fullName>
    </recommendedName>
</protein>
<dbReference type="AlphaFoldDB" id="A0A9W6GMM4"/>
<reference evidence="2" key="1">
    <citation type="submission" date="2022-12" db="EMBL/GenBank/DDBJ databases">
        <title>Reference genome sequencing for broad-spectrum identification of bacterial and archaeal isolates by mass spectrometry.</title>
        <authorList>
            <person name="Sekiguchi Y."/>
            <person name="Tourlousse D.M."/>
        </authorList>
    </citation>
    <scope>NUCLEOTIDE SEQUENCE</scope>
    <source>
        <strain evidence="2">10succ1</strain>
    </source>
</reference>
<evidence type="ECO:0000259" key="1">
    <source>
        <dbReference type="PROSITE" id="PS51186"/>
    </source>
</evidence>
<accession>A0A9W6GMM4</accession>
<dbReference type="Gene3D" id="3.40.630.30">
    <property type="match status" value="1"/>
</dbReference>
<keyword evidence="3" id="KW-1185">Reference proteome</keyword>
<evidence type="ECO:0000313" key="2">
    <source>
        <dbReference type="EMBL" id="GLI56920.1"/>
    </source>
</evidence>
<comment type="caution">
    <text evidence="2">The sequence shown here is derived from an EMBL/GenBank/DDBJ whole genome shotgun (WGS) entry which is preliminary data.</text>
</comment>
<gene>
    <name evidence="2" type="ORF">PM10SUCC1_24340</name>
</gene>
<dbReference type="InterPro" id="IPR000182">
    <property type="entry name" value="GNAT_dom"/>
</dbReference>
<name>A0A9W6GMM4_9FUSO</name>
<proteinExistence type="predicted"/>
<sequence>MIAKVKFILKNEGVRGVISRLKAKVYQDYFLYEIDLKNFSKIESFEIRKIEDLHLKLLISEKNEEIRTEKINRLQQRQFNNETQDFVIIEAGAIAGHYGLAFKNLESDPDINNGLEFGNETTYLYDDYTFKKFRGRGYHKKSIVDRLMHSKQKGYKKSIVLIYCDNIISQKSYERLGFKKNRKLYEVKILKNKLIYGSKHQK</sequence>
<dbReference type="Pfam" id="PF00583">
    <property type="entry name" value="Acetyltransf_1"/>
    <property type="match status" value="1"/>
</dbReference>
<dbReference type="SUPFAM" id="SSF55729">
    <property type="entry name" value="Acyl-CoA N-acyltransferases (Nat)"/>
    <property type="match status" value="1"/>
</dbReference>
<dbReference type="EMBL" id="BSDY01000011">
    <property type="protein sequence ID" value="GLI56920.1"/>
    <property type="molecule type" value="Genomic_DNA"/>
</dbReference>
<evidence type="ECO:0000313" key="3">
    <source>
        <dbReference type="Proteomes" id="UP001144471"/>
    </source>
</evidence>
<dbReference type="RefSeq" id="WP_281836322.1">
    <property type="nucleotide sequence ID" value="NZ_BSDY01000011.1"/>
</dbReference>
<dbReference type="GO" id="GO:0016747">
    <property type="term" value="F:acyltransferase activity, transferring groups other than amino-acyl groups"/>
    <property type="evidence" value="ECO:0007669"/>
    <property type="project" value="InterPro"/>
</dbReference>
<dbReference type="InterPro" id="IPR016181">
    <property type="entry name" value="Acyl_CoA_acyltransferase"/>
</dbReference>
<feature type="domain" description="N-acetyltransferase" evidence="1">
    <location>
        <begin position="45"/>
        <end position="196"/>
    </location>
</feature>
<dbReference type="PROSITE" id="PS51186">
    <property type="entry name" value="GNAT"/>
    <property type="match status" value="1"/>
</dbReference>